<dbReference type="SUPFAM" id="SSF46689">
    <property type="entry name" value="Homeodomain-like"/>
    <property type="match status" value="2"/>
</dbReference>
<dbReference type="Pfam" id="PF12833">
    <property type="entry name" value="HTH_18"/>
    <property type="match status" value="1"/>
</dbReference>
<dbReference type="InterPro" id="IPR014710">
    <property type="entry name" value="RmlC-like_jellyroll"/>
</dbReference>
<evidence type="ECO:0000259" key="5">
    <source>
        <dbReference type="PROSITE" id="PS01124"/>
    </source>
</evidence>
<keyword evidence="2" id="KW-0238">DNA-binding</keyword>
<dbReference type="InterPro" id="IPR003313">
    <property type="entry name" value="AraC-bd"/>
</dbReference>
<keyword evidence="1" id="KW-0805">Transcription regulation</keyword>
<dbReference type="SMART" id="SM00342">
    <property type="entry name" value="HTH_ARAC"/>
    <property type="match status" value="1"/>
</dbReference>
<dbReference type="SUPFAM" id="SSF51215">
    <property type="entry name" value="Regulatory protein AraC"/>
    <property type="match status" value="1"/>
</dbReference>
<dbReference type="InterPro" id="IPR020449">
    <property type="entry name" value="Tscrpt_reg_AraC-type_HTH"/>
</dbReference>
<comment type="caution">
    <text evidence="6">The sequence shown here is derived from an EMBL/GenBank/DDBJ whole genome shotgun (WGS) entry which is preliminary data.</text>
</comment>
<dbReference type="InterPro" id="IPR009057">
    <property type="entry name" value="Homeodomain-like_sf"/>
</dbReference>
<keyword evidence="3" id="KW-0010">Activator</keyword>
<evidence type="ECO:0000256" key="2">
    <source>
        <dbReference type="ARBA" id="ARBA00023125"/>
    </source>
</evidence>
<evidence type="ECO:0000313" key="7">
    <source>
        <dbReference type="Proteomes" id="UP000664256"/>
    </source>
</evidence>
<evidence type="ECO:0000256" key="4">
    <source>
        <dbReference type="ARBA" id="ARBA00023163"/>
    </source>
</evidence>
<dbReference type="InterPro" id="IPR037923">
    <property type="entry name" value="HTH-like"/>
</dbReference>
<proteinExistence type="predicted"/>
<dbReference type="Gene3D" id="1.10.10.60">
    <property type="entry name" value="Homeodomain-like"/>
    <property type="match status" value="2"/>
</dbReference>
<dbReference type="InterPro" id="IPR050204">
    <property type="entry name" value="AraC_XylS_family_regulators"/>
</dbReference>
<evidence type="ECO:0000256" key="1">
    <source>
        <dbReference type="ARBA" id="ARBA00023015"/>
    </source>
</evidence>
<keyword evidence="7" id="KW-1185">Reference proteome</keyword>
<dbReference type="InterPro" id="IPR018062">
    <property type="entry name" value="HTH_AraC-typ_CS"/>
</dbReference>
<gene>
    <name evidence="6" type="ORF">JZO76_10985</name>
</gene>
<keyword evidence="4" id="KW-0804">Transcription</keyword>
<dbReference type="Proteomes" id="UP000664256">
    <property type="component" value="Unassembled WGS sequence"/>
</dbReference>
<sequence>MKEYILSFLPSQFSNPDQFRVELAGITFPFKGYFVNRVDSKLYSLEYVIAGKGMIEVDGLLHEVKAGDSFLLPLGHQHRYWSDDKEPFHKIWVNVSGALCQQLMQTYQLQRQYVFFQTDTFNVLQRMLTACEKKGTTQERSATCALLFHEILLILAEGQPQQHHLVPSNIQAVKEYLDNHLQENVTLDELANVASLSPSQLTRQFKRYFQQTPYAYYLSKKIESAQLLLKETLLSVQEIAARLNFSDEHYFSNVFRQKTGMTPTAWRKK</sequence>
<dbReference type="InterPro" id="IPR018060">
    <property type="entry name" value="HTH_AraC"/>
</dbReference>
<reference evidence="6 7" key="1">
    <citation type="submission" date="2021-03" db="EMBL/GenBank/DDBJ databases">
        <title>Enterococcal diversity collection.</title>
        <authorList>
            <person name="Gilmore M.S."/>
            <person name="Schwartzman J."/>
            <person name="Van Tyne D."/>
            <person name="Martin M."/>
            <person name="Earl A.M."/>
            <person name="Manson A.L."/>
            <person name="Straub T."/>
            <person name="Salamzade R."/>
            <person name="Saavedra J."/>
            <person name="Lebreton F."/>
            <person name="Prichula J."/>
            <person name="Schaufler K."/>
            <person name="Gaca A."/>
            <person name="Sgardioli B."/>
            <person name="Wagenaar J."/>
            <person name="Strong T."/>
        </authorList>
    </citation>
    <scope>NUCLEOTIDE SEQUENCE [LARGE SCALE GENOMIC DNA]</scope>
    <source>
        <strain evidence="6 7">MJM12</strain>
    </source>
</reference>
<dbReference type="EMBL" id="JAFLVT010000016">
    <property type="protein sequence ID" value="MBO0450047.1"/>
    <property type="molecule type" value="Genomic_DNA"/>
</dbReference>
<organism evidence="6 7">
    <name type="scientific">Candidatus Enterococcus myersii</name>
    <dbReference type="NCBI Taxonomy" id="2815322"/>
    <lineage>
        <taxon>Bacteria</taxon>
        <taxon>Bacillati</taxon>
        <taxon>Bacillota</taxon>
        <taxon>Bacilli</taxon>
        <taxon>Lactobacillales</taxon>
        <taxon>Enterococcaceae</taxon>
        <taxon>Enterococcus</taxon>
    </lineage>
</organism>
<name>A0ABS3HAI1_9ENTE</name>
<dbReference type="PROSITE" id="PS00041">
    <property type="entry name" value="HTH_ARAC_FAMILY_1"/>
    <property type="match status" value="1"/>
</dbReference>
<dbReference type="PRINTS" id="PR00032">
    <property type="entry name" value="HTHARAC"/>
</dbReference>
<dbReference type="PANTHER" id="PTHR46796:SF7">
    <property type="entry name" value="ARAC FAMILY TRANSCRIPTIONAL REGULATOR"/>
    <property type="match status" value="1"/>
</dbReference>
<feature type="domain" description="HTH araC/xylS-type" evidence="5">
    <location>
        <begin position="171"/>
        <end position="269"/>
    </location>
</feature>
<dbReference type="PROSITE" id="PS01124">
    <property type="entry name" value="HTH_ARAC_FAMILY_2"/>
    <property type="match status" value="1"/>
</dbReference>
<dbReference type="Pfam" id="PF02311">
    <property type="entry name" value="AraC_binding"/>
    <property type="match status" value="1"/>
</dbReference>
<protein>
    <submittedName>
        <fullName evidence="6">AraC family transcriptional regulator</fullName>
    </submittedName>
</protein>
<evidence type="ECO:0000313" key="6">
    <source>
        <dbReference type="EMBL" id="MBO0450047.1"/>
    </source>
</evidence>
<accession>A0ABS3HAI1</accession>
<dbReference type="Gene3D" id="2.60.120.10">
    <property type="entry name" value="Jelly Rolls"/>
    <property type="match status" value="1"/>
</dbReference>
<dbReference type="RefSeq" id="WP_206904313.1">
    <property type="nucleotide sequence ID" value="NZ_JAFLVT010000016.1"/>
</dbReference>
<dbReference type="PANTHER" id="PTHR46796">
    <property type="entry name" value="HTH-TYPE TRANSCRIPTIONAL ACTIVATOR RHAS-RELATED"/>
    <property type="match status" value="1"/>
</dbReference>
<evidence type="ECO:0000256" key="3">
    <source>
        <dbReference type="ARBA" id="ARBA00023159"/>
    </source>
</evidence>